<keyword evidence="2" id="KW-1185">Reference proteome</keyword>
<comment type="caution">
    <text evidence="1">The sequence shown here is derived from an EMBL/GenBank/DDBJ whole genome shotgun (WGS) entry which is preliminary data.</text>
</comment>
<evidence type="ECO:0000313" key="1">
    <source>
        <dbReference type="EMBL" id="GIY70859.1"/>
    </source>
</evidence>
<dbReference type="EMBL" id="BPLR01014729">
    <property type="protein sequence ID" value="GIY70859.1"/>
    <property type="molecule type" value="Genomic_DNA"/>
</dbReference>
<name>A0AAV4VM24_CAEEX</name>
<protein>
    <submittedName>
        <fullName evidence="1">Uncharacterized protein</fullName>
    </submittedName>
</protein>
<organism evidence="1 2">
    <name type="scientific">Caerostris extrusa</name>
    <name type="common">Bark spider</name>
    <name type="synonym">Caerostris bankana</name>
    <dbReference type="NCBI Taxonomy" id="172846"/>
    <lineage>
        <taxon>Eukaryota</taxon>
        <taxon>Metazoa</taxon>
        <taxon>Ecdysozoa</taxon>
        <taxon>Arthropoda</taxon>
        <taxon>Chelicerata</taxon>
        <taxon>Arachnida</taxon>
        <taxon>Araneae</taxon>
        <taxon>Araneomorphae</taxon>
        <taxon>Entelegynae</taxon>
        <taxon>Araneoidea</taxon>
        <taxon>Araneidae</taxon>
        <taxon>Caerostris</taxon>
    </lineage>
</organism>
<sequence length="132" mass="14916">MPKVTLTPLWVTCITPLPSPTHFISLSFQPTTEKKKEHLLAENSSVHWVSVSLPFEKWVGNSVSSSRSPELERQRKFFFLRKHVMEYHSARAKKKKIGELHHYAGAMRNRVAGGRGDGEKAKVGHLLSARNG</sequence>
<accession>A0AAV4VM24</accession>
<dbReference type="AlphaFoldDB" id="A0AAV4VM24"/>
<dbReference type="Proteomes" id="UP001054945">
    <property type="component" value="Unassembled WGS sequence"/>
</dbReference>
<reference evidence="1 2" key="1">
    <citation type="submission" date="2021-06" db="EMBL/GenBank/DDBJ databases">
        <title>Caerostris extrusa draft genome.</title>
        <authorList>
            <person name="Kono N."/>
            <person name="Arakawa K."/>
        </authorList>
    </citation>
    <scope>NUCLEOTIDE SEQUENCE [LARGE SCALE GENOMIC DNA]</scope>
</reference>
<proteinExistence type="predicted"/>
<evidence type="ECO:0000313" key="2">
    <source>
        <dbReference type="Proteomes" id="UP001054945"/>
    </source>
</evidence>
<gene>
    <name evidence="1" type="ORF">CEXT_169161</name>
</gene>